<feature type="signal peptide" evidence="1">
    <location>
        <begin position="1"/>
        <end position="17"/>
    </location>
</feature>
<comment type="caution">
    <text evidence="2">The sequence shown here is derived from an EMBL/GenBank/DDBJ whole genome shotgun (WGS) entry which is preliminary data.</text>
</comment>
<keyword evidence="3" id="KW-1185">Reference proteome</keyword>
<protein>
    <recommendedName>
        <fullName evidence="4">Secreted protein</fullName>
    </recommendedName>
</protein>
<keyword evidence="1" id="KW-0732">Signal</keyword>
<evidence type="ECO:0000256" key="1">
    <source>
        <dbReference type="SAM" id="SignalP"/>
    </source>
</evidence>
<proteinExistence type="predicted"/>
<feature type="chain" id="PRO_5035872413" description="Secreted protein" evidence="1">
    <location>
        <begin position="18"/>
        <end position="158"/>
    </location>
</feature>
<reference evidence="2 3" key="1">
    <citation type="submission" date="2020-04" db="EMBL/GenBank/DDBJ databases">
        <authorList>
            <person name="Alioto T."/>
            <person name="Alioto T."/>
            <person name="Gomez Garrido J."/>
        </authorList>
    </citation>
    <scope>NUCLEOTIDE SEQUENCE [LARGE SCALE GENOMIC DNA]</scope>
</reference>
<evidence type="ECO:0000313" key="3">
    <source>
        <dbReference type="Proteomes" id="UP000494165"/>
    </source>
</evidence>
<gene>
    <name evidence="2" type="ORF">CLODIP_2_CD03958</name>
</gene>
<dbReference type="Proteomes" id="UP000494165">
    <property type="component" value="Unassembled WGS sequence"/>
</dbReference>
<evidence type="ECO:0008006" key="4">
    <source>
        <dbReference type="Google" id="ProtNLM"/>
    </source>
</evidence>
<dbReference type="PROSITE" id="PS51257">
    <property type="entry name" value="PROKAR_LIPOPROTEIN"/>
    <property type="match status" value="1"/>
</dbReference>
<dbReference type="AlphaFoldDB" id="A0A8S1CUN3"/>
<sequence length="158" mass="17169">MLSKVQVLVIAAVLCLATVSCYKRQGYAGDSDVAATSGFSGGGGGAGGGGGGGGSGGDGKFFQDIFLHWKAPDHVEFGHIAESPSDWEQRYAHHPEHDLYEMGYHRGNHHHFRERHEKAAPHAGHFKTKVRWGDKKGGHGEHLWDYNHDGHHDEHGGN</sequence>
<accession>A0A8S1CUN3</accession>
<organism evidence="2 3">
    <name type="scientific">Cloeon dipterum</name>
    <dbReference type="NCBI Taxonomy" id="197152"/>
    <lineage>
        <taxon>Eukaryota</taxon>
        <taxon>Metazoa</taxon>
        <taxon>Ecdysozoa</taxon>
        <taxon>Arthropoda</taxon>
        <taxon>Hexapoda</taxon>
        <taxon>Insecta</taxon>
        <taxon>Pterygota</taxon>
        <taxon>Palaeoptera</taxon>
        <taxon>Ephemeroptera</taxon>
        <taxon>Pisciforma</taxon>
        <taxon>Baetidae</taxon>
        <taxon>Cloeon</taxon>
    </lineage>
</organism>
<dbReference type="EMBL" id="CADEPI010000064">
    <property type="protein sequence ID" value="CAB3371671.1"/>
    <property type="molecule type" value="Genomic_DNA"/>
</dbReference>
<name>A0A8S1CUN3_9INSE</name>
<evidence type="ECO:0000313" key="2">
    <source>
        <dbReference type="EMBL" id="CAB3371671.1"/>
    </source>
</evidence>
<dbReference type="OrthoDB" id="6630978at2759"/>